<name>A0AAV7MTM4_PLEWA</name>
<evidence type="ECO:0000313" key="2">
    <source>
        <dbReference type="EMBL" id="KAJ1105814.1"/>
    </source>
</evidence>
<dbReference type="AlphaFoldDB" id="A0AAV7MTM4"/>
<feature type="region of interest" description="Disordered" evidence="1">
    <location>
        <begin position="1"/>
        <end position="92"/>
    </location>
</feature>
<keyword evidence="3" id="KW-1185">Reference proteome</keyword>
<organism evidence="2 3">
    <name type="scientific">Pleurodeles waltl</name>
    <name type="common">Iberian ribbed newt</name>
    <dbReference type="NCBI Taxonomy" id="8319"/>
    <lineage>
        <taxon>Eukaryota</taxon>
        <taxon>Metazoa</taxon>
        <taxon>Chordata</taxon>
        <taxon>Craniata</taxon>
        <taxon>Vertebrata</taxon>
        <taxon>Euteleostomi</taxon>
        <taxon>Amphibia</taxon>
        <taxon>Batrachia</taxon>
        <taxon>Caudata</taxon>
        <taxon>Salamandroidea</taxon>
        <taxon>Salamandridae</taxon>
        <taxon>Pleurodelinae</taxon>
        <taxon>Pleurodeles</taxon>
    </lineage>
</organism>
<evidence type="ECO:0000313" key="3">
    <source>
        <dbReference type="Proteomes" id="UP001066276"/>
    </source>
</evidence>
<evidence type="ECO:0000256" key="1">
    <source>
        <dbReference type="SAM" id="MobiDB-lite"/>
    </source>
</evidence>
<dbReference type="EMBL" id="JANPWB010000013">
    <property type="protein sequence ID" value="KAJ1105814.1"/>
    <property type="molecule type" value="Genomic_DNA"/>
</dbReference>
<reference evidence="2" key="1">
    <citation type="journal article" date="2022" name="bioRxiv">
        <title>Sequencing and chromosome-scale assembly of the giantPleurodeles waltlgenome.</title>
        <authorList>
            <person name="Brown T."/>
            <person name="Elewa A."/>
            <person name="Iarovenko S."/>
            <person name="Subramanian E."/>
            <person name="Araus A.J."/>
            <person name="Petzold A."/>
            <person name="Susuki M."/>
            <person name="Suzuki K.-i.T."/>
            <person name="Hayashi T."/>
            <person name="Toyoda A."/>
            <person name="Oliveira C."/>
            <person name="Osipova E."/>
            <person name="Leigh N.D."/>
            <person name="Simon A."/>
            <person name="Yun M.H."/>
        </authorList>
    </citation>
    <scope>NUCLEOTIDE SEQUENCE</scope>
    <source>
        <strain evidence="2">20211129_DDA</strain>
        <tissue evidence="2">Liver</tissue>
    </source>
</reference>
<protein>
    <submittedName>
        <fullName evidence="2">Uncharacterized protein</fullName>
    </submittedName>
</protein>
<accession>A0AAV7MTM4</accession>
<feature type="compositionally biased region" description="Basic and acidic residues" evidence="1">
    <location>
        <begin position="20"/>
        <end position="37"/>
    </location>
</feature>
<proteinExistence type="predicted"/>
<feature type="compositionally biased region" description="Basic and acidic residues" evidence="1">
    <location>
        <begin position="46"/>
        <end position="92"/>
    </location>
</feature>
<comment type="caution">
    <text evidence="2">The sequence shown here is derived from an EMBL/GenBank/DDBJ whole genome shotgun (WGS) entry which is preliminary data.</text>
</comment>
<feature type="compositionally biased region" description="Polar residues" evidence="1">
    <location>
        <begin position="9"/>
        <end position="19"/>
    </location>
</feature>
<gene>
    <name evidence="2" type="ORF">NDU88_003218</name>
</gene>
<dbReference type="Proteomes" id="UP001066276">
    <property type="component" value="Chromosome 9"/>
</dbReference>
<sequence>MKVVISRCSRLSTTVPTDSSDWRRSRASEDGVSRSHGDMGAAPDARSSDFRVPVDVKRDDGLREGAEKSSETTDARRGSKEPDNTVPAHRGD</sequence>